<feature type="domain" description="CS" evidence="6">
    <location>
        <begin position="225"/>
        <end position="330"/>
    </location>
</feature>
<dbReference type="OrthoDB" id="428655at2759"/>
<dbReference type="InterPro" id="IPR037895">
    <property type="entry name" value="NUDCD1"/>
</dbReference>
<name>M5FYI0_DACPD</name>
<reference evidence="7 8" key="1">
    <citation type="journal article" date="2012" name="Science">
        <title>The Paleozoic origin of enzymatic lignin decomposition reconstructed from 31 fungal genomes.</title>
        <authorList>
            <person name="Floudas D."/>
            <person name="Binder M."/>
            <person name="Riley R."/>
            <person name="Barry K."/>
            <person name="Blanchette R.A."/>
            <person name="Henrissat B."/>
            <person name="Martinez A.T."/>
            <person name="Otillar R."/>
            <person name="Spatafora J.W."/>
            <person name="Yadav J.S."/>
            <person name="Aerts A."/>
            <person name="Benoit I."/>
            <person name="Boyd A."/>
            <person name="Carlson A."/>
            <person name="Copeland A."/>
            <person name="Coutinho P.M."/>
            <person name="de Vries R.P."/>
            <person name="Ferreira P."/>
            <person name="Findley K."/>
            <person name="Foster B."/>
            <person name="Gaskell J."/>
            <person name="Glotzer D."/>
            <person name="Gorecki P."/>
            <person name="Heitman J."/>
            <person name="Hesse C."/>
            <person name="Hori C."/>
            <person name="Igarashi K."/>
            <person name="Jurgens J.A."/>
            <person name="Kallen N."/>
            <person name="Kersten P."/>
            <person name="Kohler A."/>
            <person name="Kuees U."/>
            <person name="Kumar T.K.A."/>
            <person name="Kuo A."/>
            <person name="LaButti K."/>
            <person name="Larrondo L.F."/>
            <person name="Lindquist E."/>
            <person name="Ling A."/>
            <person name="Lombard V."/>
            <person name="Lucas S."/>
            <person name="Lundell T."/>
            <person name="Martin R."/>
            <person name="McLaughlin D.J."/>
            <person name="Morgenstern I."/>
            <person name="Morin E."/>
            <person name="Murat C."/>
            <person name="Nagy L.G."/>
            <person name="Nolan M."/>
            <person name="Ohm R.A."/>
            <person name="Patyshakuliyeva A."/>
            <person name="Rokas A."/>
            <person name="Ruiz-Duenas F.J."/>
            <person name="Sabat G."/>
            <person name="Salamov A."/>
            <person name="Samejima M."/>
            <person name="Schmutz J."/>
            <person name="Slot J.C."/>
            <person name="St John F."/>
            <person name="Stenlid J."/>
            <person name="Sun H."/>
            <person name="Sun S."/>
            <person name="Syed K."/>
            <person name="Tsang A."/>
            <person name="Wiebenga A."/>
            <person name="Young D."/>
            <person name="Pisabarro A."/>
            <person name="Eastwood D.C."/>
            <person name="Martin F."/>
            <person name="Cullen D."/>
            <person name="Grigoriev I.V."/>
            <person name="Hibbett D.S."/>
        </authorList>
    </citation>
    <scope>NUCLEOTIDE SEQUENCE [LARGE SCALE GENOMIC DNA]</scope>
    <source>
        <strain evidence="7 8">DJM-731 SS1</strain>
    </source>
</reference>
<organism evidence="7 8">
    <name type="scientific">Dacryopinax primogenitus (strain DJM 731)</name>
    <name type="common">Brown rot fungus</name>
    <dbReference type="NCBI Taxonomy" id="1858805"/>
    <lineage>
        <taxon>Eukaryota</taxon>
        <taxon>Fungi</taxon>
        <taxon>Dikarya</taxon>
        <taxon>Basidiomycota</taxon>
        <taxon>Agaricomycotina</taxon>
        <taxon>Dacrymycetes</taxon>
        <taxon>Dacrymycetales</taxon>
        <taxon>Dacrymycetaceae</taxon>
        <taxon>Dacryopinax</taxon>
    </lineage>
</organism>
<dbReference type="GO" id="GO:0005634">
    <property type="term" value="C:nucleus"/>
    <property type="evidence" value="ECO:0007669"/>
    <property type="project" value="UniProtKB-SubCell"/>
</dbReference>
<evidence type="ECO:0000256" key="2">
    <source>
        <dbReference type="ARBA" id="ARBA00004496"/>
    </source>
</evidence>
<dbReference type="InterPro" id="IPR008978">
    <property type="entry name" value="HSP20-like_chaperone"/>
</dbReference>
<dbReference type="Proteomes" id="UP000030653">
    <property type="component" value="Unassembled WGS sequence"/>
</dbReference>
<dbReference type="GeneID" id="63690838"/>
<evidence type="ECO:0000256" key="4">
    <source>
        <dbReference type="ARBA" id="ARBA00022490"/>
    </source>
</evidence>
<accession>M5FYI0</accession>
<dbReference type="STRING" id="1858805.M5FYI0"/>
<comment type="subcellular location">
    <subcellularLocation>
        <location evidence="2">Cytoplasm</location>
    </subcellularLocation>
    <subcellularLocation>
        <location evidence="1">Nucleus</location>
    </subcellularLocation>
</comment>
<sequence length="567" mass="61048">MVYVSASYDVVAAHIDPITGQPAFYNLITLPSPATLRPTLYPEYPAVHTISGNVLAISDGSGQIHVVEVEAPHASGSGLLLGSYKLSTGDEDNILPFRMHHVRIDTGDEVHCIISVSTRVTTPAPSSTKGGSTEKTSYRLMSVSFKISKQPLPGVQLLTVDWAITGDSLPLLFLHDPDAQRYILASSTPLGALPSHPPPDPQADEIAPIPRPDENMNDVPAIRDLKPPPYSWTQTNDSVTVVFPLPSTTPKASIRVLFSAQNLTLLVSDRDTRTAFPFPVYVRKLFWDGIHSDTSYWTWDRAGDKPGSSIGLLSLHLDKQHEGTRWIHVFAAAGTATAEEEDVDVPEMVDPSELANIREQLEKWTTQFGDDNLSGSGIGRNVPSLLDGEMDEDGDDQVGRRVVFSYVTEGGQVVCPAPHAPVDLLSVPFPHTGANVVVKHTLDGLFFAAPTSTSPEEPSLEWKHAATYPALAFVLASKRDVKFTFHHGPNIVLAFEGGTGKGLSIGGNVYMYEGADGQRTSGQAVLRVSGGESGPLMGVQLVEVGGKTALVCLCEKALVVVRDILGW</sequence>
<dbReference type="Pfam" id="PF04969">
    <property type="entry name" value="CS"/>
    <property type="match status" value="1"/>
</dbReference>
<keyword evidence="8" id="KW-1185">Reference proteome</keyword>
<dbReference type="Gene3D" id="2.60.40.790">
    <property type="match status" value="1"/>
</dbReference>
<dbReference type="GO" id="GO:0005737">
    <property type="term" value="C:cytoplasm"/>
    <property type="evidence" value="ECO:0007669"/>
    <property type="project" value="UniProtKB-SubCell"/>
</dbReference>
<evidence type="ECO:0000256" key="1">
    <source>
        <dbReference type="ARBA" id="ARBA00004123"/>
    </source>
</evidence>
<dbReference type="HOGENOM" id="CLU_021382_0_0_1"/>
<dbReference type="SUPFAM" id="SSF49764">
    <property type="entry name" value="HSP20-like chaperones"/>
    <property type="match status" value="1"/>
</dbReference>
<evidence type="ECO:0000313" key="8">
    <source>
        <dbReference type="Proteomes" id="UP000030653"/>
    </source>
</evidence>
<dbReference type="AlphaFoldDB" id="M5FYI0"/>
<dbReference type="InterPro" id="IPR007052">
    <property type="entry name" value="CS_dom"/>
</dbReference>
<keyword evidence="4" id="KW-0963">Cytoplasm</keyword>
<dbReference type="RefSeq" id="XP_040629995.1">
    <property type="nucleotide sequence ID" value="XM_040775776.1"/>
</dbReference>
<dbReference type="EMBL" id="JH795860">
    <property type="protein sequence ID" value="EJU03101.1"/>
    <property type="molecule type" value="Genomic_DNA"/>
</dbReference>
<dbReference type="PANTHER" id="PTHR21664:SF1">
    <property type="entry name" value="NUDC DOMAIN-CONTAINING PROTEIN 1"/>
    <property type="match status" value="1"/>
</dbReference>
<evidence type="ECO:0000256" key="3">
    <source>
        <dbReference type="ARBA" id="ARBA00018915"/>
    </source>
</evidence>
<proteinExistence type="predicted"/>
<protein>
    <recommendedName>
        <fullName evidence="3">NudC domain-containing protein 1</fullName>
    </recommendedName>
</protein>
<dbReference type="PROSITE" id="PS51203">
    <property type="entry name" value="CS"/>
    <property type="match status" value="1"/>
</dbReference>
<dbReference type="CDD" id="cd06467">
    <property type="entry name" value="p23_NUDC_like"/>
    <property type="match status" value="1"/>
</dbReference>
<keyword evidence="5" id="KW-0539">Nucleus</keyword>
<dbReference type="PANTHER" id="PTHR21664">
    <property type="entry name" value="CHRONIC MYELOGENOUS LEUKEMIA TUMOR ANTIGEN 66"/>
    <property type="match status" value="1"/>
</dbReference>
<evidence type="ECO:0000259" key="6">
    <source>
        <dbReference type="PROSITE" id="PS51203"/>
    </source>
</evidence>
<evidence type="ECO:0000313" key="7">
    <source>
        <dbReference type="EMBL" id="EJU03101.1"/>
    </source>
</evidence>
<dbReference type="OMA" id="DTRFVHH"/>
<gene>
    <name evidence="7" type="ORF">DACRYDRAFT_65273</name>
</gene>
<evidence type="ECO:0000256" key="5">
    <source>
        <dbReference type="ARBA" id="ARBA00023242"/>
    </source>
</evidence>